<proteinExistence type="predicted"/>
<evidence type="ECO:0000256" key="1">
    <source>
        <dbReference type="SAM" id="MobiDB-lite"/>
    </source>
</evidence>
<name>A0ABU2XQ73_9ACTN</name>
<dbReference type="InterPro" id="IPR032721">
    <property type="entry name" value="Toxin-deaminase"/>
</dbReference>
<evidence type="ECO:0000313" key="3">
    <source>
        <dbReference type="Proteomes" id="UP001180754"/>
    </source>
</evidence>
<dbReference type="EMBL" id="JAVRFD010000017">
    <property type="protein sequence ID" value="MDT0546973.1"/>
    <property type="molecule type" value="Genomic_DNA"/>
</dbReference>
<reference evidence="2" key="1">
    <citation type="submission" date="2024-05" db="EMBL/GenBank/DDBJ databases">
        <title>30 novel species of actinomycetes from the DSMZ collection.</title>
        <authorList>
            <person name="Nouioui I."/>
        </authorList>
    </citation>
    <scope>NUCLEOTIDE SEQUENCE</scope>
    <source>
        <strain evidence="2">DSM 41529</strain>
    </source>
</reference>
<gene>
    <name evidence="2" type="ORF">RND15_30355</name>
</gene>
<dbReference type="Pfam" id="PF14424">
    <property type="entry name" value="Toxin-deaminase"/>
    <property type="match status" value="1"/>
</dbReference>
<dbReference type="Proteomes" id="UP001180754">
    <property type="component" value="Unassembled WGS sequence"/>
</dbReference>
<evidence type="ECO:0000313" key="2">
    <source>
        <dbReference type="EMBL" id="MDT0546973.1"/>
    </source>
</evidence>
<comment type="caution">
    <text evidence="2">The sequence shown here is derived from an EMBL/GenBank/DDBJ whole genome shotgun (WGS) entry which is preliminary data.</text>
</comment>
<feature type="compositionally biased region" description="Polar residues" evidence="1">
    <location>
        <begin position="116"/>
        <end position="130"/>
    </location>
</feature>
<sequence length="193" mass="20722">MTVVDDYYNCAVHGDDTACDVAGSAFSSGGATWAASFFFAFSRNAQRLLLNRAETAAGAETARAELLAARKAGELGKRRAGLGATLRFGDGQPEVLKAFSGATKAQRKGWVPDVGTSGNPQRYNPTSTGRNARDNDTEYKMLTYIANRLGEPSNVSGSLTLVSTQQACFSCTPVIGQFAKEFPNIRINYEQME</sequence>
<feature type="region of interest" description="Disordered" evidence="1">
    <location>
        <begin position="110"/>
        <end position="135"/>
    </location>
</feature>
<keyword evidence="3" id="KW-1185">Reference proteome</keyword>
<organism evidence="2 3">
    <name type="scientific">Streptomyces lonegramiae</name>
    <dbReference type="NCBI Taxonomy" id="3075524"/>
    <lineage>
        <taxon>Bacteria</taxon>
        <taxon>Bacillati</taxon>
        <taxon>Actinomycetota</taxon>
        <taxon>Actinomycetes</taxon>
        <taxon>Kitasatosporales</taxon>
        <taxon>Streptomycetaceae</taxon>
        <taxon>Streptomyces</taxon>
    </lineage>
</organism>
<protein>
    <submittedName>
        <fullName evidence="2">Deaminase domain-containing protein</fullName>
    </submittedName>
</protein>
<accession>A0ABU2XQ73</accession>